<evidence type="ECO:0000313" key="3">
    <source>
        <dbReference type="EMBL" id="KAF9449987.1"/>
    </source>
</evidence>
<dbReference type="Proteomes" id="UP000807342">
    <property type="component" value="Unassembled WGS sequence"/>
</dbReference>
<dbReference type="PRINTS" id="PR01217">
    <property type="entry name" value="PRICHEXTENSN"/>
</dbReference>
<reference evidence="3" key="1">
    <citation type="submission" date="2020-11" db="EMBL/GenBank/DDBJ databases">
        <authorList>
            <consortium name="DOE Joint Genome Institute"/>
            <person name="Ahrendt S."/>
            <person name="Riley R."/>
            <person name="Andreopoulos W."/>
            <person name="Labutti K."/>
            <person name="Pangilinan J."/>
            <person name="Ruiz-Duenas F.J."/>
            <person name="Barrasa J.M."/>
            <person name="Sanchez-Garcia M."/>
            <person name="Camarero S."/>
            <person name="Miyauchi S."/>
            <person name="Serrano A."/>
            <person name="Linde D."/>
            <person name="Babiker R."/>
            <person name="Drula E."/>
            <person name="Ayuso-Fernandez I."/>
            <person name="Pacheco R."/>
            <person name="Padilla G."/>
            <person name="Ferreira P."/>
            <person name="Barriuso J."/>
            <person name="Kellner H."/>
            <person name="Castanera R."/>
            <person name="Alfaro M."/>
            <person name="Ramirez L."/>
            <person name="Pisabarro A.G."/>
            <person name="Kuo A."/>
            <person name="Tritt A."/>
            <person name="Lipzen A."/>
            <person name="He G."/>
            <person name="Yan M."/>
            <person name="Ng V."/>
            <person name="Cullen D."/>
            <person name="Martin F."/>
            <person name="Rosso M.-N."/>
            <person name="Henrissat B."/>
            <person name="Hibbett D."/>
            <person name="Martinez A.T."/>
            <person name="Grigoriev I.V."/>
        </authorList>
    </citation>
    <scope>NUCLEOTIDE SEQUENCE</scope>
    <source>
        <strain evidence="3">MF-IS2</strain>
    </source>
</reference>
<evidence type="ECO:0000313" key="4">
    <source>
        <dbReference type="Proteomes" id="UP000807342"/>
    </source>
</evidence>
<protein>
    <submittedName>
        <fullName evidence="3">Uncharacterized protein</fullName>
    </submittedName>
</protein>
<feature type="compositionally biased region" description="Pro residues" evidence="1">
    <location>
        <begin position="148"/>
        <end position="158"/>
    </location>
</feature>
<feature type="signal peptide" evidence="2">
    <location>
        <begin position="1"/>
        <end position="19"/>
    </location>
</feature>
<evidence type="ECO:0000256" key="1">
    <source>
        <dbReference type="SAM" id="MobiDB-lite"/>
    </source>
</evidence>
<proteinExistence type="predicted"/>
<accession>A0A9P5XEN4</accession>
<organism evidence="3 4">
    <name type="scientific">Macrolepiota fuliginosa MF-IS2</name>
    <dbReference type="NCBI Taxonomy" id="1400762"/>
    <lineage>
        <taxon>Eukaryota</taxon>
        <taxon>Fungi</taxon>
        <taxon>Dikarya</taxon>
        <taxon>Basidiomycota</taxon>
        <taxon>Agaricomycotina</taxon>
        <taxon>Agaricomycetes</taxon>
        <taxon>Agaricomycetidae</taxon>
        <taxon>Agaricales</taxon>
        <taxon>Agaricineae</taxon>
        <taxon>Agaricaceae</taxon>
        <taxon>Macrolepiota</taxon>
    </lineage>
</organism>
<feature type="compositionally biased region" description="Low complexity" evidence="1">
    <location>
        <begin position="177"/>
        <end position="189"/>
    </location>
</feature>
<keyword evidence="4" id="KW-1185">Reference proteome</keyword>
<dbReference type="AlphaFoldDB" id="A0A9P5XEN4"/>
<dbReference type="EMBL" id="MU151115">
    <property type="protein sequence ID" value="KAF9449987.1"/>
    <property type="molecule type" value="Genomic_DNA"/>
</dbReference>
<feature type="compositionally biased region" description="Low complexity" evidence="1">
    <location>
        <begin position="223"/>
        <end position="234"/>
    </location>
</feature>
<keyword evidence="2" id="KW-0732">Signal</keyword>
<comment type="caution">
    <text evidence="3">The sequence shown here is derived from an EMBL/GenBank/DDBJ whole genome shotgun (WGS) entry which is preliminary data.</text>
</comment>
<evidence type="ECO:0000256" key="2">
    <source>
        <dbReference type="SAM" id="SignalP"/>
    </source>
</evidence>
<feature type="compositionally biased region" description="Low complexity" evidence="1">
    <location>
        <begin position="126"/>
        <end position="147"/>
    </location>
</feature>
<feature type="region of interest" description="Disordered" evidence="1">
    <location>
        <begin position="113"/>
        <end position="249"/>
    </location>
</feature>
<name>A0A9P5XEN4_9AGAR</name>
<sequence length="344" mass="34663">MRSPWITITFLAFAGISIGAPVADAPYFDHNRPHVDAHTHHGAAVVDIGTGHAGIHIHTKAKAGGAGDDTVVIGRSPQGGLSNILGALTGSAGPQPGMNNAPQGASPFLTGLLPLGAPAGQGPGAGAPARRSPQGLSSLLGSILGSQPSPPTIKPAPTPSAQRPNLPNIPLPPIPQVTVPTAPPVSFTPSPSPPQANPILPRSPQDFSKLLGIVFPAPPAPAPADGSSDSSDSSNNRREPQLSQVTSLVTSLVAPPAPAPRRWLVNDHAASEASSDVETDSTRKHHKSDHAEHHAIKVAAGQGVPPFAHNNVVLEGGVPGRSSAVAAANVHLGPGDLHVAAHSG</sequence>
<feature type="chain" id="PRO_5040134721" evidence="2">
    <location>
        <begin position="20"/>
        <end position="344"/>
    </location>
</feature>
<gene>
    <name evidence="3" type="ORF">P691DRAFT_790043</name>
</gene>